<evidence type="ECO:0000313" key="2">
    <source>
        <dbReference type="EMBL" id="RBA22460.1"/>
    </source>
</evidence>
<organism evidence="2 3">
    <name type="scientific">Gibberella intermedia</name>
    <name type="common">Bulb rot disease fungus</name>
    <name type="synonym">Fusarium proliferatum</name>
    <dbReference type="NCBI Taxonomy" id="948311"/>
    <lineage>
        <taxon>Eukaryota</taxon>
        <taxon>Fungi</taxon>
        <taxon>Dikarya</taxon>
        <taxon>Ascomycota</taxon>
        <taxon>Pezizomycotina</taxon>
        <taxon>Sordariomycetes</taxon>
        <taxon>Hypocreomycetidae</taxon>
        <taxon>Hypocreales</taxon>
        <taxon>Nectriaceae</taxon>
        <taxon>Fusarium</taxon>
        <taxon>Fusarium fujikuroi species complex</taxon>
    </lineage>
</organism>
<protein>
    <recommendedName>
        <fullName evidence="1">Apple domain-containing protein</fullName>
    </recommendedName>
</protein>
<dbReference type="EMBL" id="PKMI01000001">
    <property type="protein sequence ID" value="RBA22460.1"/>
    <property type="molecule type" value="Genomic_DNA"/>
</dbReference>
<name>A0A365NNN5_GIBIN</name>
<feature type="domain" description="Apple" evidence="1">
    <location>
        <begin position="74"/>
        <end position="137"/>
    </location>
</feature>
<dbReference type="PROSITE" id="PS50948">
    <property type="entry name" value="PAN"/>
    <property type="match status" value="1"/>
</dbReference>
<evidence type="ECO:0000259" key="1">
    <source>
        <dbReference type="PROSITE" id="PS50948"/>
    </source>
</evidence>
<sequence>MIFLTQVTGEATIEHCRGVSLTADTATTEVKTSSTVLTTSSADHTTSTETTTPAAATTTAGVGCPDGFPSESSCGVFQEYTGGGNYINDKSGTYSVQECLRFCINDDTCTLFSHGSDFCGLWNGDFSTNGVLADWSCSPERPVTYKWSSLPQELRLQIFGYVAGQRNCRAMGLNRFACVSSEWQDHFERITFRRLLIDNSQLVTFSNVTEGEKAVRLSYIRYLCLRIKLQDYDYPECNKEESIATIKCNNRRFSDSLIGLFNVLCRWEPSNDRDTGLILEITAYSPGDNNFSEEASLEYAIHNNFQLEEDLESSLSIRDFIRINALRQLCDPGKNWHRPKTEKGLRRLQGTPLELSTTKKLKQAPIVHTLWIRHQFYRGIDEKSLVRILRMALTSAVSFRLETFGDWTSLILRLPDHIRRFSLNLVSRSLAQSNTAFIEGAPEQPKFLAEKAHHLVALCPPGGMNPLHFIQHLRKSQQYQELENGSKLEQLCLEIPNTARGDAVSFQNQLNGLLEESAATARELPNLQIMEIWWHDGINACLFRYELEKDQVTITWRVTQNWINLTEGSRQQWARVAQKYNVGFSVKREPFWEVRRNGMRIDGKSIYRHLKLCDLAVDPVTLAYAETRLGW</sequence>
<accession>A0A365NNN5</accession>
<dbReference type="AlphaFoldDB" id="A0A365NNN5"/>
<dbReference type="InterPro" id="IPR046676">
    <property type="entry name" value="DUF6546"/>
</dbReference>
<reference evidence="2 3" key="1">
    <citation type="submission" date="2017-12" db="EMBL/GenBank/DDBJ databases">
        <title>Genome sequence of the mycotoxigenic crop pathogen Fusarium proliferatum, strain ITEM 2341 from Date Palm.</title>
        <authorList>
            <person name="Almiman B.F."/>
            <person name="Shittu T.A."/>
            <person name="Muthumeenakshi S."/>
            <person name="Baroncelli R."/>
            <person name="Sreenivasaprasada S."/>
        </authorList>
    </citation>
    <scope>NUCLEOTIDE SEQUENCE [LARGE SCALE GENOMIC DNA]</scope>
    <source>
        <strain evidence="2 3">ITEM 2341</strain>
    </source>
</reference>
<evidence type="ECO:0000313" key="3">
    <source>
        <dbReference type="Proteomes" id="UP000251714"/>
    </source>
</evidence>
<proteinExistence type="predicted"/>
<dbReference type="Pfam" id="PF20183">
    <property type="entry name" value="DUF6546"/>
    <property type="match status" value="1"/>
</dbReference>
<dbReference type="InterPro" id="IPR003609">
    <property type="entry name" value="Pan_app"/>
</dbReference>
<gene>
    <name evidence="2" type="ORF">FPRO05_00807</name>
</gene>
<comment type="caution">
    <text evidence="2">The sequence shown here is derived from an EMBL/GenBank/DDBJ whole genome shotgun (WGS) entry which is preliminary data.</text>
</comment>
<dbReference type="Proteomes" id="UP000251714">
    <property type="component" value="Unassembled WGS sequence"/>
</dbReference>